<accession>A0A1I7X7L4</accession>
<evidence type="ECO:0000313" key="4">
    <source>
        <dbReference type="Proteomes" id="UP000095283"/>
    </source>
</evidence>
<evidence type="ECO:0000256" key="1">
    <source>
        <dbReference type="ARBA" id="ARBA00004496"/>
    </source>
</evidence>
<keyword evidence="3" id="KW-0472">Membrane</keyword>
<name>A0A1I7X7L4_HETBA</name>
<keyword evidence="2" id="KW-0963">Cytoplasm</keyword>
<dbReference type="AlphaFoldDB" id="A0A1I7X7L4"/>
<keyword evidence="4" id="KW-1185">Reference proteome</keyword>
<dbReference type="PANTHER" id="PTHR46197:SF3">
    <property type="entry name" value="AB HYDROLASE-1 DOMAIN-CONTAINING PROTEIN"/>
    <property type="match status" value="1"/>
</dbReference>
<feature type="transmembrane region" description="Helical" evidence="3">
    <location>
        <begin position="44"/>
        <end position="68"/>
    </location>
</feature>
<proteinExistence type="predicted"/>
<dbReference type="InterPro" id="IPR029058">
    <property type="entry name" value="AB_hydrolase_fold"/>
</dbReference>
<dbReference type="PANTHER" id="PTHR46197">
    <property type="entry name" value="PROTEIN ABHD14B-LIKE"/>
    <property type="match status" value="1"/>
</dbReference>
<comment type="subcellular location">
    <subcellularLocation>
        <location evidence="1">Cytoplasm</location>
    </subcellularLocation>
</comment>
<dbReference type="Gene3D" id="3.40.50.1820">
    <property type="entry name" value="alpha/beta hydrolase"/>
    <property type="match status" value="1"/>
</dbReference>
<sequence>MVLVESPSLLDRADLTRPIPDNVRKLAELVEINEKRVQVRVRIVIIYLFIVLYTVIVVCASMSAQYVLPLLARDVFVCMVGVAPSNTHEIGQPSAYKTPILVVWGEWNRMHGSKAIIMKGDRDTSLGPTAAANLRPLPNSRLQKIPSAGHACYLNNPRAFQEVCVNFFELIRNYHSL</sequence>
<dbReference type="Proteomes" id="UP000095283">
    <property type="component" value="Unplaced"/>
</dbReference>
<protein>
    <submittedName>
        <fullName evidence="5">AB hydrolase-1 domain-containing protein</fullName>
    </submittedName>
</protein>
<organism evidence="4 5">
    <name type="scientific">Heterorhabditis bacteriophora</name>
    <name type="common">Entomopathogenic nematode worm</name>
    <dbReference type="NCBI Taxonomy" id="37862"/>
    <lineage>
        <taxon>Eukaryota</taxon>
        <taxon>Metazoa</taxon>
        <taxon>Ecdysozoa</taxon>
        <taxon>Nematoda</taxon>
        <taxon>Chromadorea</taxon>
        <taxon>Rhabditida</taxon>
        <taxon>Rhabditina</taxon>
        <taxon>Rhabditomorpha</taxon>
        <taxon>Strongyloidea</taxon>
        <taxon>Heterorhabditidae</taxon>
        <taxon>Heterorhabditis</taxon>
    </lineage>
</organism>
<evidence type="ECO:0000313" key="5">
    <source>
        <dbReference type="WBParaSite" id="Hba_13417"/>
    </source>
</evidence>
<evidence type="ECO:0000256" key="3">
    <source>
        <dbReference type="SAM" id="Phobius"/>
    </source>
</evidence>
<keyword evidence="3" id="KW-1133">Transmembrane helix</keyword>
<reference evidence="5" key="1">
    <citation type="submission" date="2016-11" db="UniProtKB">
        <authorList>
            <consortium name="WormBaseParasite"/>
        </authorList>
    </citation>
    <scope>IDENTIFICATION</scope>
</reference>
<keyword evidence="3" id="KW-0812">Transmembrane</keyword>
<dbReference type="WBParaSite" id="Hba_13417">
    <property type="protein sequence ID" value="Hba_13417"/>
    <property type="gene ID" value="Hba_13417"/>
</dbReference>
<evidence type="ECO:0000256" key="2">
    <source>
        <dbReference type="ARBA" id="ARBA00022490"/>
    </source>
</evidence>
<dbReference type="GO" id="GO:0005737">
    <property type="term" value="C:cytoplasm"/>
    <property type="evidence" value="ECO:0007669"/>
    <property type="project" value="UniProtKB-SubCell"/>
</dbReference>
<dbReference type="SUPFAM" id="SSF53474">
    <property type="entry name" value="alpha/beta-Hydrolases"/>
    <property type="match status" value="1"/>
</dbReference>